<dbReference type="AlphaFoldDB" id="A0A0V1GS05"/>
<protein>
    <submittedName>
        <fullName evidence="1">Uncharacterized protein</fullName>
    </submittedName>
</protein>
<comment type="caution">
    <text evidence="1">The sequence shown here is derived from an EMBL/GenBank/DDBJ whole genome shotgun (WGS) entry which is preliminary data.</text>
</comment>
<dbReference type="EMBL" id="JYDP01000371">
    <property type="protein sequence ID" value="KRZ00914.1"/>
    <property type="molecule type" value="Genomic_DNA"/>
</dbReference>
<gene>
    <name evidence="1" type="ORF">T11_10663</name>
</gene>
<accession>A0A0V1GS05</accession>
<proteinExistence type="predicted"/>
<evidence type="ECO:0000313" key="2">
    <source>
        <dbReference type="Proteomes" id="UP000055024"/>
    </source>
</evidence>
<evidence type="ECO:0000313" key="1">
    <source>
        <dbReference type="EMBL" id="KRZ00914.1"/>
    </source>
</evidence>
<organism evidence="1 2">
    <name type="scientific">Trichinella zimbabwensis</name>
    <dbReference type="NCBI Taxonomy" id="268475"/>
    <lineage>
        <taxon>Eukaryota</taxon>
        <taxon>Metazoa</taxon>
        <taxon>Ecdysozoa</taxon>
        <taxon>Nematoda</taxon>
        <taxon>Enoplea</taxon>
        <taxon>Dorylaimia</taxon>
        <taxon>Trichinellida</taxon>
        <taxon>Trichinellidae</taxon>
        <taxon>Trichinella</taxon>
    </lineage>
</organism>
<keyword evidence="2" id="KW-1185">Reference proteome</keyword>
<sequence>MTFFKFAEGQLQESDLLPFMNVNEEKLVTQRSKTLHEAAHFQYTFYSSVKNVASTEKYASRFCFEEVTDVQVSYVLTYAMCRDGPKRSHFSPRAAACRCIK</sequence>
<dbReference type="Proteomes" id="UP000055024">
    <property type="component" value="Unassembled WGS sequence"/>
</dbReference>
<reference evidence="1 2" key="1">
    <citation type="submission" date="2015-01" db="EMBL/GenBank/DDBJ databases">
        <title>Evolution of Trichinella species and genotypes.</title>
        <authorList>
            <person name="Korhonen P.K."/>
            <person name="Edoardo P."/>
            <person name="Giuseppe L.R."/>
            <person name="Gasser R.B."/>
        </authorList>
    </citation>
    <scope>NUCLEOTIDE SEQUENCE [LARGE SCALE GENOMIC DNA]</scope>
    <source>
        <strain evidence="1">ISS1029</strain>
    </source>
</reference>
<name>A0A0V1GS05_9BILA</name>